<comment type="caution">
    <text evidence="1">The sequence shown here is derived from an EMBL/GenBank/DDBJ whole genome shotgun (WGS) entry which is preliminary data.</text>
</comment>
<evidence type="ECO:0000313" key="1">
    <source>
        <dbReference type="EMBL" id="PIA70652.1"/>
    </source>
</evidence>
<protein>
    <submittedName>
        <fullName evidence="1">CDP-glycerol--poly(Glycerophosphate) glycerophosphotransferase</fullName>
    </submittedName>
</protein>
<dbReference type="EMBL" id="NIQU01000002">
    <property type="protein sequence ID" value="PIA70652.1"/>
    <property type="molecule type" value="Genomic_DNA"/>
</dbReference>
<dbReference type="SUPFAM" id="SSF53756">
    <property type="entry name" value="UDP-Glycosyltransferase/glycogen phosphorylase"/>
    <property type="match status" value="1"/>
</dbReference>
<dbReference type="AlphaFoldDB" id="A0A2G5FRY0"/>
<dbReference type="GO" id="GO:0047355">
    <property type="term" value="F:CDP-glycerol glycerophosphotransferase activity"/>
    <property type="evidence" value="ECO:0007669"/>
    <property type="project" value="InterPro"/>
</dbReference>
<organism evidence="1 2">
    <name type="scientific">Pseudomonas sediminis</name>
    <dbReference type="NCBI Taxonomy" id="1691904"/>
    <lineage>
        <taxon>Bacteria</taxon>
        <taxon>Pseudomonadati</taxon>
        <taxon>Pseudomonadota</taxon>
        <taxon>Gammaproteobacteria</taxon>
        <taxon>Pseudomonadales</taxon>
        <taxon>Pseudomonadaceae</taxon>
        <taxon>Pseudomonas</taxon>
    </lineage>
</organism>
<proteinExistence type="predicted"/>
<dbReference type="Gene3D" id="3.40.50.12580">
    <property type="match status" value="1"/>
</dbReference>
<evidence type="ECO:0000313" key="2">
    <source>
        <dbReference type="Proteomes" id="UP000229504"/>
    </source>
</evidence>
<dbReference type="InterPro" id="IPR043148">
    <property type="entry name" value="TagF_C"/>
</dbReference>
<dbReference type="InterPro" id="IPR007554">
    <property type="entry name" value="Glycerophosphate_synth"/>
</dbReference>
<gene>
    <name evidence="1" type="ORF">CDO35_06560</name>
</gene>
<dbReference type="RefSeq" id="WP_099523148.1">
    <property type="nucleotide sequence ID" value="NZ_NIQU01000002.1"/>
</dbReference>
<accession>A0A2G5FRY0</accession>
<dbReference type="Proteomes" id="UP000229504">
    <property type="component" value="Unassembled WGS sequence"/>
</dbReference>
<dbReference type="Pfam" id="PF04464">
    <property type="entry name" value="Glyphos_transf"/>
    <property type="match status" value="1"/>
</dbReference>
<keyword evidence="1" id="KW-0808">Transferase</keyword>
<reference evidence="2" key="1">
    <citation type="submission" date="2017-06" db="EMBL/GenBank/DDBJ databases">
        <authorList>
            <person name="Rastogi G."/>
            <person name="Vaishampayan P."/>
            <person name="Seuylemezian A."/>
        </authorList>
    </citation>
    <scope>NUCLEOTIDE SEQUENCE [LARGE SCALE GENOMIC DNA]</scope>
    <source>
        <strain evidence="2">PI11</strain>
    </source>
</reference>
<name>A0A2G5FRY0_9PSED</name>
<dbReference type="GO" id="GO:0016020">
    <property type="term" value="C:membrane"/>
    <property type="evidence" value="ECO:0007669"/>
    <property type="project" value="InterPro"/>
</dbReference>
<sequence>MASELERFGFLIHNPEMFNHYHAVWQHLPAGSVEIAVTGKTQQDIDAVVAGCQRYQLPWRDAREMLARKERYATLVSNFPQHYLRGPDSPYLPKSIGRYNLRFMYANGKAGWNFQSWNQVYDSILCFGPYQAEHLEFCQDTLKIQMGYPRFDRFFNQPLDRTARLTELKLDPNRQTVVWLPTWSTLSSIDLFAAAVARLQARYNVIVKPHPITITDEPARMRELERFTCVIREHIDNVELFQLADFLLCDYGGSAFGGIYTDRNVLLLDVPNAEADPLMGEDSSDIWLRKYLPHLGNQHSGRLEELLEDASLWEAQRPIRKTLSQYYFAPFYGYAGQVAAVAIANSARSLARRG</sequence>